<keyword evidence="3" id="KW-0804">Transcription</keyword>
<dbReference type="PANTHER" id="PTHR44688">
    <property type="entry name" value="DNA-BINDING TRANSCRIPTIONAL ACTIVATOR DEVR_DOSR"/>
    <property type="match status" value="1"/>
</dbReference>
<evidence type="ECO:0000313" key="7">
    <source>
        <dbReference type="Proteomes" id="UP000239485"/>
    </source>
</evidence>
<dbReference type="PRINTS" id="PR00038">
    <property type="entry name" value="HTHLUXR"/>
</dbReference>
<protein>
    <submittedName>
        <fullName evidence="6">Regulatory LuxR family protein</fullName>
    </submittedName>
</protein>
<dbReference type="InterPro" id="IPR016032">
    <property type="entry name" value="Sig_transdc_resp-reg_C-effctor"/>
</dbReference>
<feature type="region of interest" description="Disordered" evidence="4">
    <location>
        <begin position="172"/>
        <end position="197"/>
    </location>
</feature>
<dbReference type="PROSITE" id="PS00622">
    <property type="entry name" value="HTH_LUXR_1"/>
    <property type="match status" value="1"/>
</dbReference>
<dbReference type="Gene3D" id="1.10.10.10">
    <property type="entry name" value="Winged helix-like DNA-binding domain superfamily/Winged helix DNA-binding domain"/>
    <property type="match status" value="1"/>
</dbReference>
<dbReference type="PROSITE" id="PS50043">
    <property type="entry name" value="HTH_LUXR_2"/>
    <property type="match status" value="1"/>
</dbReference>
<evidence type="ECO:0000259" key="5">
    <source>
        <dbReference type="PROSITE" id="PS50043"/>
    </source>
</evidence>
<dbReference type="GO" id="GO:0003677">
    <property type="term" value="F:DNA binding"/>
    <property type="evidence" value="ECO:0007669"/>
    <property type="project" value="UniProtKB-KW"/>
</dbReference>
<dbReference type="OrthoDB" id="3178272at2"/>
<gene>
    <name evidence="6" type="ORF">CLV92_1035</name>
</gene>
<evidence type="ECO:0000256" key="3">
    <source>
        <dbReference type="ARBA" id="ARBA00023163"/>
    </source>
</evidence>
<dbReference type="Proteomes" id="UP000239485">
    <property type="component" value="Unassembled WGS sequence"/>
</dbReference>
<keyword evidence="7" id="KW-1185">Reference proteome</keyword>
<proteinExistence type="predicted"/>
<comment type="caution">
    <text evidence="6">The sequence shown here is derived from an EMBL/GenBank/DDBJ whole genome shotgun (WGS) entry which is preliminary data.</text>
</comment>
<name>A0A2S6ITK0_9ACTN</name>
<reference evidence="6 7" key="1">
    <citation type="submission" date="2018-02" db="EMBL/GenBank/DDBJ databases">
        <title>Genomic Encyclopedia of Archaeal and Bacterial Type Strains, Phase II (KMG-II): from individual species to whole genera.</title>
        <authorList>
            <person name="Goeker M."/>
        </authorList>
    </citation>
    <scope>NUCLEOTIDE SEQUENCE [LARGE SCALE GENOMIC DNA]</scope>
    <source>
        <strain evidence="6 7">DSM 22857</strain>
    </source>
</reference>
<dbReference type="InterPro" id="IPR000792">
    <property type="entry name" value="Tscrpt_reg_LuxR_C"/>
</dbReference>
<sequence length="263" mass="28426">MASLRARDLRAALDVVTVLAGAERPEDVASAVAPALTGLLHADGFLYHDSEVVRRGGEVLRWRVASALPTPPFPGHEDLMCEHPLVRRADDVLQRGALRLSDVETASSWRSSRLYGEALRAEGVDDQVTSVLERSGDRWRTVTCYRAGTPFTERERDLLALLRPQLRAGLRRLLPPGRPRPGTGAAPALPAAPAGSELTAREDEVMALLARGCTSGQIGRAVGCSARTVEKHLEHVYAKLRVTNRVEAVQRWSPRGTGGAAAP</sequence>
<dbReference type="CDD" id="cd06170">
    <property type="entry name" value="LuxR_C_like"/>
    <property type="match status" value="1"/>
</dbReference>
<dbReference type="Pfam" id="PF00196">
    <property type="entry name" value="GerE"/>
    <property type="match status" value="1"/>
</dbReference>
<feature type="domain" description="HTH luxR-type" evidence="5">
    <location>
        <begin position="191"/>
        <end position="256"/>
    </location>
</feature>
<evidence type="ECO:0000256" key="4">
    <source>
        <dbReference type="SAM" id="MobiDB-lite"/>
    </source>
</evidence>
<dbReference type="GO" id="GO:0006355">
    <property type="term" value="P:regulation of DNA-templated transcription"/>
    <property type="evidence" value="ECO:0007669"/>
    <property type="project" value="InterPro"/>
</dbReference>
<organism evidence="6 7">
    <name type="scientific">Kineococcus xinjiangensis</name>
    <dbReference type="NCBI Taxonomy" id="512762"/>
    <lineage>
        <taxon>Bacteria</taxon>
        <taxon>Bacillati</taxon>
        <taxon>Actinomycetota</taxon>
        <taxon>Actinomycetes</taxon>
        <taxon>Kineosporiales</taxon>
        <taxon>Kineosporiaceae</taxon>
        <taxon>Kineococcus</taxon>
    </lineage>
</organism>
<accession>A0A2S6ITK0</accession>
<dbReference type="AlphaFoldDB" id="A0A2S6ITK0"/>
<dbReference type="PANTHER" id="PTHR44688:SF16">
    <property type="entry name" value="DNA-BINDING TRANSCRIPTIONAL ACTIVATOR DEVR_DOSR"/>
    <property type="match status" value="1"/>
</dbReference>
<keyword evidence="2" id="KW-0238">DNA-binding</keyword>
<keyword evidence="1" id="KW-0805">Transcription regulation</keyword>
<dbReference type="RefSeq" id="WP_104431690.1">
    <property type="nucleotide sequence ID" value="NZ_PTJD01000003.1"/>
</dbReference>
<dbReference type="SMART" id="SM00421">
    <property type="entry name" value="HTH_LUXR"/>
    <property type="match status" value="1"/>
</dbReference>
<dbReference type="EMBL" id="PTJD01000003">
    <property type="protein sequence ID" value="PPK97475.1"/>
    <property type="molecule type" value="Genomic_DNA"/>
</dbReference>
<feature type="compositionally biased region" description="Low complexity" evidence="4">
    <location>
        <begin position="172"/>
        <end position="195"/>
    </location>
</feature>
<evidence type="ECO:0000256" key="1">
    <source>
        <dbReference type="ARBA" id="ARBA00023015"/>
    </source>
</evidence>
<evidence type="ECO:0000256" key="2">
    <source>
        <dbReference type="ARBA" id="ARBA00023125"/>
    </source>
</evidence>
<dbReference type="InterPro" id="IPR036388">
    <property type="entry name" value="WH-like_DNA-bd_sf"/>
</dbReference>
<evidence type="ECO:0000313" key="6">
    <source>
        <dbReference type="EMBL" id="PPK97475.1"/>
    </source>
</evidence>
<dbReference type="SUPFAM" id="SSF46894">
    <property type="entry name" value="C-terminal effector domain of the bipartite response regulators"/>
    <property type="match status" value="1"/>
</dbReference>